<keyword evidence="2" id="KW-1185">Reference proteome</keyword>
<evidence type="ECO:0000313" key="1">
    <source>
        <dbReference type="EMBL" id="MDI2591160.1"/>
    </source>
</evidence>
<proteinExistence type="predicted"/>
<dbReference type="Proteomes" id="UP001159100">
    <property type="component" value="Unassembled WGS sequence"/>
</dbReference>
<sequence length="97" mass="11342">MASDDWELESLTLNANGVFTNTSFRKVNRWLDNHSTHLQQVWAANIEWSAWTNPDHRPLDLNVQTYPIRWMPYIADVKAWRTYDPSRIEGVGQLVGQ</sequence>
<comment type="caution">
    <text evidence="1">The sequence shown here is derived from an EMBL/GenBank/DDBJ whole genome shotgun (WGS) entry which is preliminary data.</text>
</comment>
<organism evidence="1 2">
    <name type="scientific">Pseudomonas fungipugnans</name>
    <dbReference type="NCBI Taxonomy" id="3024217"/>
    <lineage>
        <taxon>Bacteria</taxon>
        <taxon>Pseudomonadati</taxon>
        <taxon>Pseudomonadota</taxon>
        <taxon>Gammaproteobacteria</taxon>
        <taxon>Pseudomonadales</taxon>
        <taxon>Pseudomonadaceae</taxon>
        <taxon>Pseudomonas</taxon>
    </lineage>
</organism>
<protein>
    <submittedName>
        <fullName evidence="1">Uncharacterized protein</fullName>
    </submittedName>
</protein>
<accession>A0ABT6QJV8</accession>
<dbReference type="EMBL" id="JARBWL010000001">
    <property type="protein sequence ID" value="MDI2591160.1"/>
    <property type="molecule type" value="Genomic_DNA"/>
</dbReference>
<dbReference type="RefSeq" id="WP_259495378.1">
    <property type="nucleotide sequence ID" value="NZ_JARBWL010000001.1"/>
</dbReference>
<gene>
    <name evidence="1" type="ORF">POF45_06915</name>
</gene>
<evidence type="ECO:0000313" key="2">
    <source>
        <dbReference type="Proteomes" id="UP001159100"/>
    </source>
</evidence>
<reference evidence="1 2" key="1">
    <citation type="submission" date="2023-02" db="EMBL/GenBank/DDBJ databases">
        <title>Pseudomonas chrutzelriedensis sp. nov., a potently antifungal strain isolated from moss.</title>
        <authorList>
            <person name="Schnyder A."/>
            <person name="Kalawong R."/>
            <person name="Eberl L."/>
            <person name="Agnoli K."/>
        </authorList>
    </citation>
    <scope>NUCLEOTIDE SEQUENCE [LARGE SCALE GENOMIC DNA]</scope>
    <source>
        <strain evidence="1 2">681</strain>
    </source>
</reference>
<name>A0ABT6QJV8_9PSED</name>